<keyword evidence="2" id="KW-1185">Reference proteome</keyword>
<dbReference type="AlphaFoldDB" id="A0A7K3M7E4"/>
<accession>A0A7K3M7E4</accession>
<comment type="caution">
    <text evidence="1">The sequence shown here is derived from an EMBL/GenBank/DDBJ whole genome shotgun (WGS) entry which is preliminary data.</text>
</comment>
<dbReference type="Proteomes" id="UP000460435">
    <property type="component" value="Unassembled WGS sequence"/>
</dbReference>
<sequence length="202" mass="22138">MTRRITSSCTKSAIGESMALGPKAMGEAIAANLKVKTGKPLEDWLASLDAEQPSDAKAAATWLRQQGLGHFQAQLVVQKWNGEPLYDDPAQIVADLFEGFDEQERLYNRVVDDVSARYEVVVNPCKGYVPLYSKRNRIFASFKPTAEGLYIGLIGSSFDFPTVPHARSLGGSERMVRGRFVADAEAGVEAVCQSYENEENGD</sequence>
<dbReference type="Pfam" id="PF14117">
    <property type="entry name" value="DUF4287"/>
    <property type="match status" value="1"/>
</dbReference>
<dbReference type="EMBL" id="WLZY01000007">
    <property type="protein sequence ID" value="NDL59239.1"/>
    <property type="molecule type" value="Genomic_DNA"/>
</dbReference>
<dbReference type="InterPro" id="IPR025629">
    <property type="entry name" value="DUF4287"/>
</dbReference>
<evidence type="ECO:0000313" key="1">
    <source>
        <dbReference type="EMBL" id="NDL59239.1"/>
    </source>
</evidence>
<proteinExistence type="predicted"/>
<name>A0A7K3M7E4_9ACTN</name>
<gene>
    <name evidence="1" type="ORF">F7O44_19395</name>
</gene>
<organism evidence="1 2">
    <name type="scientific">Phytoactinopolyspora mesophila</name>
    <dbReference type="NCBI Taxonomy" id="2650750"/>
    <lineage>
        <taxon>Bacteria</taxon>
        <taxon>Bacillati</taxon>
        <taxon>Actinomycetota</taxon>
        <taxon>Actinomycetes</taxon>
        <taxon>Jiangellales</taxon>
        <taxon>Jiangellaceae</taxon>
        <taxon>Phytoactinopolyspora</taxon>
    </lineage>
</organism>
<protein>
    <submittedName>
        <fullName evidence="1">DUF4287 domain-containing protein</fullName>
    </submittedName>
</protein>
<reference evidence="1 2" key="1">
    <citation type="submission" date="2019-11" db="EMBL/GenBank/DDBJ databases">
        <authorList>
            <person name="Li X.-J."/>
            <person name="Feng X.-M."/>
        </authorList>
    </citation>
    <scope>NUCLEOTIDE SEQUENCE [LARGE SCALE GENOMIC DNA]</scope>
    <source>
        <strain evidence="1 2">XMNu-373</strain>
    </source>
</reference>
<evidence type="ECO:0000313" key="2">
    <source>
        <dbReference type="Proteomes" id="UP000460435"/>
    </source>
</evidence>